<feature type="transmembrane region" description="Helical" evidence="2">
    <location>
        <begin position="358"/>
        <end position="378"/>
    </location>
</feature>
<keyword evidence="4" id="KW-1185">Reference proteome</keyword>
<sequence>MTHTSPTTSRPRGRARGTRRLSRSLSTLLSAILALGALGLAAVPASAAARVTVAGENGKPQADTTYSTRVTVSGSGFQSVPGGFGGIYVVFGWVDDPAGGSWRPSKGGISGQDLLYVPDSESKDNAGFQKFVSHPGSDTSSSANGGVIAADGTWSTTLTIPGPTLEAVGRSGAVTSVDCLTVTCGVITFGAHGVTNATNETFTPVQFVDLAAGHDAAPAAGDDEAAQAGDETAAPAGAGAASPRVDGPAEATSDQASVVRGRVLGFTARGFAPGEQVVGSLSGGQAGVGPLTAGPYGEVAGVLAVPAALVPGTTTLTLTGAASGQVATLDVDVIEDPAVAAALANAADADAGPSVTTWVLVGVAVLLLALVAVGALTARRRRRAAAMPPAPVRVIEATPEPVEVVR</sequence>
<evidence type="ECO:0000313" key="3">
    <source>
        <dbReference type="EMBL" id="GEK17935.1"/>
    </source>
</evidence>
<evidence type="ECO:0000256" key="1">
    <source>
        <dbReference type="SAM" id="MobiDB-lite"/>
    </source>
</evidence>
<dbReference type="RefSeq" id="WP_146806194.1">
    <property type="nucleotide sequence ID" value="NZ_BJUA01000007.1"/>
</dbReference>
<feature type="region of interest" description="Disordered" evidence="1">
    <location>
        <begin position="1"/>
        <end position="20"/>
    </location>
</feature>
<dbReference type="Proteomes" id="UP000321386">
    <property type="component" value="Unassembled WGS sequence"/>
</dbReference>
<name>A0A510UYP1_9CELL</name>
<proteinExistence type="predicted"/>
<keyword evidence="2" id="KW-0812">Transmembrane</keyword>
<protein>
    <submittedName>
        <fullName evidence="3">Uncharacterized protein</fullName>
    </submittedName>
</protein>
<keyword evidence="2" id="KW-1133">Transmembrane helix</keyword>
<organism evidence="3 4">
    <name type="scientific">Cellulomonas persica</name>
    <dbReference type="NCBI Taxonomy" id="76861"/>
    <lineage>
        <taxon>Bacteria</taxon>
        <taxon>Bacillati</taxon>
        <taxon>Actinomycetota</taxon>
        <taxon>Actinomycetes</taxon>
        <taxon>Micrococcales</taxon>
        <taxon>Cellulomonadaceae</taxon>
        <taxon>Cellulomonas</taxon>
    </lineage>
</organism>
<reference evidence="3 4" key="1">
    <citation type="submission" date="2019-07" db="EMBL/GenBank/DDBJ databases">
        <title>Whole genome shotgun sequence of Cellulomonas persica NBRC 101101.</title>
        <authorList>
            <person name="Hosoyama A."/>
            <person name="Uohara A."/>
            <person name="Ohji S."/>
            <person name="Ichikawa N."/>
        </authorList>
    </citation>
    <scope>NUCLEOTIDE SEQUENCE [LARGE SCALE GENOMIC DNA]</scope>
    <source>
        <strain evidence="3 4">NBRC 101101</strain>
    </source>
</reference>
<dbReference type="OrthoDB" id="4775562at2"/>
<keyword evidence="2" id="KW-0472">Membrane</keyword>
<gene>
    <name evidence="3" type="ORF">CPE01_16680</name>
</gene>
<dbReference type="AlphaFoldDB" id="A0A510UYP1"/>
<feature type="compositionally biased region" description="Low complexity" evidence="1">
    <location>
        <begin position="219"/>
        <end position="241"/>
    </location>
</feature>
<comment type="caution">
    <text evidence="3">The sequence shown here is derived from an EMBL/GenBank/DDBJ whole genome shotgun (WGS) entry which is preliminary data.</text>
</comment>
<dbReference type="EMBL" id="BJUA01000007">
    <property type="protein sequence ID" value="GEK17935.1"/>
    <property type="molecule type" value="Genomic_DNA"/>
</dbReference>
<evidence type="ECO:0000256" key="2">
    <source>
        <dbReference type="SAM" id="Phobius"/>
    </source>
</evidence>
<feature type="compositionally biased region" description="Basic residues" evidence="1">
    <location>
        <begin position="11"/>
        <end position="20"/>
    </location>
</feature>
<feature type="compositionally biased region" description="Low complexity" evidence="1">
    <location>
        <begin position="1"/>
        <end position="10"/>
    </location>
</feature>
<dbReference type="Gene3D" id="2.60.40.230">
    <property type="entry name" value="Neocarzinostatin-like"/>
    <property type="match status" value="1"/>
</dbReference>
<evidence type="ECO:0000313" key="4">
    <source>
        <dbReference type="Proteomes" id="UP000321386"/>
    </source>
</evidence>
<feature type="region of interest" description="Disordered" evidence="1">
    <location>
        <begin position="219"/>
        <end position="254"/>
    </location>
</feature>
<accession>A0A510UYP1</accession>